<sequence>MKVLGERAIVIGGSMGGLLAARALADAFEHVTLLERDEHPEHALPRKGVPQGRHLHGLLGRGREVLELFFPGITEDLVQQGAMAGDLTEYCLWVNEGAPHVSFTSGLRGVVMSRPLIETTVRRRLLEWSNVEAINGVDVQGLLTSLGGCRITGVRSAPRGGDGEQELAADLVVDACGRGSHSPAWLKALGYPAPPEDFVRTSLTYTTRVFQRRPGETAIDGGDVPSVVCSGSTRTPRSGFMVPVEGDRWIVTLAGILGDEAPTDLAGFLAFARSLPISDIYTLVSRAQPLDEGTQFKFPGSRRRRYEQLDRFPQRYLAFGDAICSFNPVYGQGMTVAATEALELQYALAEGFDGLARRFFTRAAKAINVPWDMAVGSDLRFEGVEGHRIARTRFVNWYVGKLHQAAWKDPVPAMAFQRVANLLDSPAALLQPRVAWHVLHGNLAYRRSGQGAAIRNSSPS</sequence>
<dbReference type="PANTHER" id="PTHR43422:SF3">
    <property type="entry name" value="THIAMINE THIAZOLE SYNTHASE"/>
    <property type="match status" value="1"/>
</dbReference>
<reference evidence="1 2" key="1">
    <citation type="submission" date="2020-08" db="EMBL/GenBank/DDBJ databases">
        <title>Genomic Encyclopedia of Type Strains, Phase IV (KMG-IV): sequencing the most valuable type-strain genomes for metagenomic binning, comparative biology and taxonomic classification.</title>
        <authorList>
            <person name="Goeker M."/>
        </authorList>
    </citation>
    <scope>NUCLEOTIDE SEQUENCE [LARGE SCALE GENOMIC DNA]</scope>
    <source>
        <strain evidence="1 2">DSM 27939</strain>
    </source>
</reference>
<comment type="caution">
    <text evidence="1">The sequence shown here is derived from an EMBL/GenBank/DDBJ whole genome shotgun (WGS) entry which is preliminary data.</text>
</comment>
<evidence type="ECO:0000313" key="2">
    <source>
        <dbReference type="Proteomes" id="UP000552709"/>
    </source>
</evidence>
<organism evidence="1 2">
    <name type="scientific">Deinococcus humi</name>
    <dbReference type="NCBI Taxonomy" id="662880"/>
    <lineage>
        <taxon>Bacteria</taxon>
        <taxon>Thermotogati</taxon>
        <taxon>Deinococcota</taxon>
        <taxon>Deinococci</taxon>
        <taxon>Deinococcales</taxon>
        <taxon>Deinococcaceae</taxon>
        <taxon>Deinococcus</taxon>
    </lineage>
</organism>
<proteinExistence type="predicted"/>
<gene>
    <name evidence="1" type="ORF">HNQ08_002497</name>
</gene>
<keyword evidence="2" id="KW-1185">Reference proteome</keyword>
<dbReference type="InterPro" id="IPR036188">
    <property type="entry name" value="FAD/NAD-bd_sf"/>
</dbReference>
<dbReference type="Gene3D" id="3.50.50.60">
    <property type="entry name" value="FAD/NAD(P)-binding domain"/>
    <property type="match status" value="1"/>
</dbReference>
<dbReference type="AlphaFoldDB" id="A0A7W8JXC5"/>
<dbReference type="RefSeq" id="WP_184132202.1">
    <property type="nucleotide sequence ID" value="NZ_JACHFL010000005.1"/>
</dbReference>
<accession>A0A7W8JXC5</accession>
<name>A0A7W8JXC5_9DEIO</name>
<evidence type="ECO:0000313" key="1">
    <source>
        <dbReference type="EMBL" id="MBB5363399.1"/>
    </source>
</evidence>
<dbReference type="PANTHER" id="PTHR43422">
    <property type="entry name" value="THIAMINE THIAZOLE SYNTHASE"/>
    <property type="match status" value="1"/>
</dbReference>
<protein>
    <submittedName>
        <fullName evidence="1">2-polyprenyl-6-methoxyphenol hydroxylase-like FAD-dependent oxidoreductase</fullName>
    </submittedName>
</protein>
<dbReference type="SUPFAM" id="SSF51905">
    <property type="entry name" value="FAD/NAD(P)-binding domain"/>
    <property type="match status" value="1"/>
</dbReference>
<dbReference type="EMBL" id="JACHFL010000005">
    <property type="protein sequence ID" value="MBB5363399.1"/>
    <property type="molecule type" value="Genomic_DNA"/>
</dbReference>
<dbReference type="Proteomes" id="UP000552709">
    <property type="component" value="Unassembled WGS sequence"/>
</dbReference>